<dbReference type="AlphaFoldDB" id="A0A510JCX8"/>
<evidence type="ECO:0000259" key="1">
    <source>
        <dbReference type="Pfam" id="PF00085"/>
    </source>
</evidence>
<dbReference type="Pfam" id="PF00085">
    <property type="entry name" value="Thioredoxin"/>
    <property type="match status" value="1"/>
</dbReference>
<dbReference type="Gene3D" id="3.40.30.10">
    <property type="entry name" value="Glutaredoxin"/>
    <property type="match status" value="1"/>
</dbReference>
<dbReference type="InterPro" id="IPR036249">
    <property type="entry name" value="Thioredoxin-like_sf"/>
</dbReference>
<dbReference type="Proteomes" id="UP000321606">
    <property type="component" value="Chromosome"/>
</dbReference>
<name>A0A510JCX8_9FUSO</name>
<dbReference type="OrthoDB" id="9814618at2"/>
<accession>A0A510JCX8</accession>
<dbReference type="RefSeq" id="WP_026737470.1">
    <property type="nucleotide sequence ID" value="NZ_AP019822.1"/>
</dbReference>
<dbReference type="EMBL" id="AP019822">
    <property type="protein sequence ID" value="BBM36065.1"/>
    <property type="molecule type" value="Genomic_DNA"/>
</dbReference>
<organism evidence="2 3">
    <name type="scientific">Pseudoleptotrichia goodfellowii</name>
    <dbReference type="NCBI Taxonomy" id="157692"/>
    <lineage>
        <taxon>Bacteria</taxon>
        <taxon>Fusobacteriati</taxon>
        <taxon>Fusobacteriota</taxon>
        <taxon>Fusobacteriia</taxon>
        <taxon>Fusobacteriales</taxon>
        <taxon>Leptotrichiaceae</taxon>
        <taxon>Pseudoleptotrichia</taxon>
    </lineage>
</organism>
<dbReference type="KEGG" id="lgo:JCM16774_0997"/>
<dbReference type="CDD" id="cd02947">
    <property type="entry name" value="TRX_family"/>
    <property type="match status" value="1"/>
</dbReference>
<evidence type="ECO:0000313" key="3">
    <source>
        <dbReference type="Proteomes" id="UP000321606"/>
    </source>
</evidence>
<protein>
    <recommendedName>
        <fullName evidence="1">Thioredoxin domain-containing protein</fullName>
    </recommendedName>
</protein>
<dbReference type="STRING" id="714315.GCA_000516535_00988"/>
<dbReference type="SUPFAM" id="SSF52833">
    <property type="entry name" value="Thioredoxin-like"/>
    <property type="match status" value="1"/>
</dbReference>
<dbReference type="InterPro" id="IPR013766">
    <property type="entry name" value="Thioredoxin_domain"/>
</dbReference>
<feature type="domain" description="Thioredoxin" evidence="1">
    <location>
        <begin position="4"/>
        <end position="76"/>
    </location>
</feature>
<proteinExistence type="predicted"/>
<evidence type="ECO:0000313" key="2">
    <source>
        <dbReference type="EMBL" id="BBM36065.1"/>
    </source>
</evidence>
<sequence length="79" mass="9192">MRKLIKFEKEDCNPCAMVSDLLDKSGVEYEKVNPFNNPELAMKYKVRTVPTTILIESDQEVKRTIGFNPEELREIITMI</sequence>
<reference evidence="2 3" key="1">
    <citation type="submission" date="2019-07" db="EMBL/GenBank/DDBJ databases">
        <title>Complete Genome Sequence of Leptotrichia goodfellowii Strain JCM 16774.</title>
        <authorList>
            <person name="Watanabe S."/>
            <person name="Cui L."/>
        </authorList>
    </citation>
    <scope>NUCLEOTIDE SEQUENCE [LARGE SCALE GENOMIC DNA]</scope>
    <source>
        <strain evidence="2 3">JCM16774</strain>
    </source>
</reference>
<gene>
    <name evidence="2" type="ORF">JCM16774_0997</name>
</gene>